<dbReference type="EMBL" id="BARW01016857">
    <property type="protein sequence ID" value="GAI95983.1"/>
    <property type="molecule type" value="Genomic_DNA"/>
</dbReference>
<dbReference type="Pfam" id="PF00589">
    <property type="entry name" value="Phage_integrase"/>
    <property type="match status" value="1"/>
</dbReference>
<keyword evidence="1" id="KW-0233">DNA recombination</keyword>
<reference evidence="3" key="1">
    <citation type="journal article" date="2014" name="Front. Microbiol.">
        <title>High frequency of phylogenetically diverse reductive dehalogenase-homologous genes in deep subseafloor sedimentary metagenomes.</title>
        <authorList>
            <person name="Kawai M."/>
            <person name="Futagami T."/>
            <person name="Toyoda A."/>
            <person name="Takaki Y."/>
            <person name="Nishi S."/>
            <person name="Hori S."/>
            <person name="Arai W."/>
            <person name="Tsubouchi T."/>
            <person name="Morono Y."/>
            <person name="Uchiyama I."/>
            <person name="Ito T."/>
            <person name="Fujiyama A."/>
            <person name="Inagaki F."/>
            <person name="Takami H."/>
        </authorList>
    </citation>
    <scope>NUCLEOTIDE SEQUENCE</scope>
    <source>
        <strain evidence="3">Expedition CK06-06</strain>
    </source>
</reference>
<feature type="domain" description="Tyr recombinase" evidence="2">
    <location>
        <begin position="1"/>
        <end position="66"/>
    </location>
</feature>
<dbReference type="SUPFAM" id="SSF56349">
    <property type="entry name" value="DNA breaking-rejoining enzymes"/>
    <property type="match status" value="1"/>
</dbReference>
<dbReference type="InterPro" id="IPR011010">
    <property type="entry name" value="DNA_brk_join_enz"/>
</dbReference>
<protein>
    <recommendedName>
        <fullName evidence="2">Tyr recombinase domain-containing protein</fullName>
    </recommendedName>
</protein>
<accession>X1SSV3</accession>
<dbReference type="GO" id="GO:0006310">
    <property type="term" value="P:DNA recombination"/>
    <property type="evidence" value="ECO:0007669"/>
    <property type="project" value="UniProtKB-KW"/>
</dbReference>
<dbReference type="GO" id="GO:0015074">
    <property type="term" value="P:DNA integration"/>
    <property type="evidence" value="ECO:0007669"/>
    <property type="project" value="InterPro"/>
</dbReference>
<evidence type="ECO:0000256" key="1">
    <source>
        <dbReference type="ARBA" id="ARBA00023172"/>
    </source>
</evidence>
<dbReference type="AlphaFoldDB" id="X1SSV3"/>
<dbReference type="GO" id="GO:0003677">
    <property type="term" value="F:DNA binding"/>
    <property type="evidence" value="ECO:0007669"/>
    <property type="project" value="InterPro"/>
</dbReference>
<dbReference type="InterPro" id="IPR002104">
    <property type="entry name" value="Integrase_catalytic"/>
</dbReference>
<proteinExistence type="predicted"/>
<gene>
    <name evidence="3" type="ORF">S12H4_29258</name>
</gene>
<organism evidence="3">
    <name type="scientific">marine sediment metagenome</name>
    <dbReference type="NCBI Taxonomy" id="412755"/>
    <lineage>
        <taxon>unclassified sequences</taxon>
        <taxon>metagenomes</taxon>
        <taxon>ecological metagenomes</taxon>
    </lineage>
</organism>
<sequence length="66" mass="7513">MYNIINDQEIEKLLYGSRERGLRDYTMIYLTLATGLRCSELIGLKFEDIAPFGLPALILIVPPRLA</sequence>
<evidence type="ECO:0000313" key="3">
    <source>
        <dbReference type="EMBL" id="GAI95983.1"/>
    </source>
</evidence>
<evidence type="ECO:0000259" key="2">
    <source>
        <dbReference type="PROSITE" id="PS51898"/>
    </source>
</evidence>
<dbReference type="PROSITE" id="PS51898">
    <property type="entry name" value="TYR_RECOMBINASE"/>
    <property type="match status" value="1"/>
</dbReference>
<name>X1SSV3_9ZZZZ</name>
<dbReference type="Gene3D" id="1.10.443.10">
    <property type="entry name" value="Intergrase catalytic core"/>
    <property type="match status" value="1"/>
</dbReference>
<dbReference type="InterPro" id="IPR013762">
    <property type="entry name" value="Integrase-like_cat_sf"/>
</dbReference>
<comment type="caution">
    <text evidence="3">The sequence shown here is derived from an EMBL/GenBank/DDBJ whole genome shotgun (WGS) entry which is preliminary data.</text>
</comment>
<feature type="non-terminal residue" evidence="3">
    <location>
        <position position="66"/>
    </location>
</feature>